<comment type="cofactor">
    <cofactor evidence="1">
        <name>Zn(2+)</name>
        <dbReference type="ChEBI" id="CHEBI:29105"/>
    </cofactor>
</comment>
<feature type="transmembrane region" description="Helical" evidence="8">
    <location>
        <begin position="96"/>
        <end position="117"/>
    </location>
</feature>
<feature type="transmembrane region" description="Helical" evidence="8">
    <location>
        <begin position="211"/>
        <end position="232"/>
    </location>
</feature>
<feature type="transmembrane region" description="Helical" evidence="8">
    <location>
        <begin position="478"/>
        <end position="503"/>
    </location>
</feature>
<evidence type="ECO:0000256" key="6">
    <source>
        <dbReference type="ARBA" id="ARBA00023049"/>
    </source>
</evidence>
<dbReference type="GO" id="GO:0006508">
    <property type="term" value="P:proteolysis"/>
    <property type="evidence" value="ECO:0007669"/>
    <property type="project" value="UniProtKB-KW"/>
</dbReference>
<feature type="transmembrane region" description="Helical" evidence="8">
    <location>
        <begin position="415"/>
        <end position="435"/>
    </location>
</feature>
<keyword evidence="6 10" id="KW-0482">Metalloprotease</keyword>
<organism evidence="10 11">
    <name type="scientific">Microbispora hainanensis</name>
    <dbReference type="NCBI Taxonomy" id="568844"/>
    <lineage>
        <taxon>Bacteria</taxon>
        <taxon>Bacillati</taxon>
        <taxon>Actinomycetota</taxon>
        <taxon>Actinomycetes</taxon>
        <taxon>Streptosporangiales</taxon>
        <taxon>Streptosporangiaceae</taxon>
        <taxon>Microbispora</taxon>
    </lineage>
</organism>
<evidence type="ECO:0000313" key="10">
    <source>
        <dbReference type="EMBL" id="TQS22955.1"/>
    </source>
</evidence>
<protein>
    <submittedName>
        <fullName evidence="10">M48 family metalloprotease</fullName>
    </submittedName>
</protein>
<evidence type="ECO:0000256" key="4">
    <source>
        <dbReference type="ARBA" id="ARBA00022801"/>
    </source>
</evidence>
<evidence type="ECO:0000313" key="11">
    <source>
        <dbReference type="Proteomes" id="UP000316541"/>
    </source>
</evidence>
<evidence type="ECO:0000256" key="5">
    <source>
        <dbReference type="ARBA" id="ARBA00022833"/>
    </source>
</evidence>
<evidence type="ECO:0000256" key="3">
    <source>
        <dbReference type="ARBA" id="ARBA00022723"/>
    </source>
</evidence>
<feature type="transmembrane region" description="Helical" evidence="8">
    <location>
        <begin position="447"/>
        <end position="466"/>
    </location>
</feature>
<feature type="domain" description="Peptidase M48" evidence="9">
    <location>
        <begin position="165"/>
        <end position="367"/>
    </location>
</feature>
<dbReference type="Pfam" id="PF01435">
    <property type="entry name" value="Peptidase_M48"/>
    <property type="match status" value="1"/>
</dbReference>
<accession>A0A544Z1S0</accession>
<feature type="transmembrane region" description="Helical" evidence="8">
    <location>
        <begin position="715"/>
        <end position="736"/>
    </location>
</feature>
<dbReference type="AlphaFoldDB" id="A0A544Z1S0"/>
<keyword evidence="3" id="KW-0479">Metal-binding</keyword>
<keyword evidence="8" id="KW-0472">Membrane</keyword>
<feature type="transmembrane region" description="Helical" evidence="8">
    <location>
        <begin position="588"/>
        <end position="607"/>
    </location>
</feature>
<feature type="transmembrane region" description="Helical" evidence="8">
    <location>
        <begin position="515"/>
        <end position="535"/>
    </location>
</feature>
<feature type="transmembrane region" description="Helical" evidence="8">
    <location>
        <begin position="687"/>
        <end position="708"/>
    </location>
</feature>
<comment type="caution">
    <text evidence="10">The sequence shown here is derived from an EMBL/GenBank/DDBJ whole genome shotgun (WGS) entry which is preliminary data.</text>
</comment>
<gene>
    <name evidence="10" type="ORF">FLX08_06365</name>
</gene>
<feature type="transmembrane region" description="Helical" evidence="8">
    <location>
        <begin position="238"/>
        <end position="271"/>
    </location>
</feature>
<dbReference type="EMBL" id="VIRM01000005">
    <property type="protein sequence ID" value="TQS22955.1"/>
    <property type="molecule type" value="Genomic_DNA"/>
</dbReference>
<feature type="transmembrane region" description="Helical" evidence="8">
    <location>
        <begin position="24"/>
        <end position="46"/>
    </location>
</feature>
<dbReference type="Proteomes" id="UP000316541">
    <property type="component" value="Unassembled WGS sequence"/>
</dbReference>
<feature type="transmembrane region" description="Helical" evidence="8">
    <location>
        <begin position="373"/>
        <end position="395"/>
    </location>
</feature>
<sequence length="1029" mass="108262">MTAVEPGRARLDERILGAGTNSRFALLLLLIVTAGGYMPMSVLSALRLGGYADCVLAAGIDYSAYTLTAATRLTGQALAFFPCAARHAPPPPVWQILAGPAVVVATTAAATLLLPLWKQRRGRCIRLDRVPGGTEIAARVEELAAGRVARVPELFMAPATTSRSASVFGTDGRPRLLLNGGLVACRTADPRTFDAVVLHELAHVANRDLTITYATVALWRTFIVLIVIPYLLWWSGLWAIGIATGVGSTVAASVTHYLAVPVIIAVVVHFVRADVLRSRELYADLTAGRWGAPLEHVWAAPAAPVGPSASPAPPTPLTPLTSAAPVEPGAPHVPPAPAERGRLHRLASVLLDQVRTHPRREIRRAALDDPAPLFTVSSPLMFLIGAGATLMNFHLLGHVEPRVADLSDWLGQGLATVPAAVVAAAVTAVLWRAVVRAAVLGRPAPSGVRAGLWLGLGLICGSLVNGQTTGGTWLPGRVWVLTLVVAAAVAVTCWTSQCARLAATSWPGRSLRWPLALCLISGWLILSAWFCWWNFYGAMYAGGFWYDPEGLRWSTANWFPGAGTARPDTTAVMAPMIAVLRYAAYRPLTPAAAVVAWVTPFALWAAGTVRHGPGRLRSPYAALGSREATDTVAPVTRPVPALRQAVAPALVGAVIAAAGVAGIQAWLHTLHAAPGQRGGMYAFSYAIWSLWAIAAGTLVAALIAAASARFRLPAALVAAGAAAILGLAAATALISVDGCVQPLSVLNNSCAWRPAWRQLEAGNTFGLVAHSALLLAPVVAVAATALAALCRLAWSAIPNARVPASQPVAATARARPGRRYATALPAAGLPCAALATAAVLMAGDAEAQFSTQAQLTTVGAQATFQRTAGLPVLPASQDMRRRQVIAWYRLGGRYLLDHALRIGKSVTAVLDSAERDDLPEDTADVMVRMRPLCQAMINLASREPVYFQVPDPMAQKSWHRFGEDIRKAGPACVRAVDRADVDAFRVSVIGLMAGSISAMSTSAMIDLIIGDSADPVYKGEPAEPPQPRL</sequence>
<keyword evidence="4" id="KW-0378">Hydrolase</keyword>
<name>A0A544Z1S0_9ACTN</name>
<dbReference type="RefSeq" id="WP_142617252.1">
    <property type="nucleotide sequence ID" value="NZ_VIRM01000005.1"/>
</dbReference>
<feature type="transmembrane region" description="Helical" evidence="8">
    <location>
        <begin position="823"/>
        <end position="843"/>
    </location>
</feature>
<dbReference type="GO" id="GO:0004222">
    <property type="term" value="F:metalloendopeptidase activity"/>
    <property type="evidence" value="ECO:0007669"/>
    <property type="project" value="InterPro"/>
</dbReference>
<feature type="region of interest" description="Disordered" evidence="7">
    <location>
        <begin position="308"/>
        <end position="338"/>
    </location>
</feature>
<reference evidence="10 11" key="1">
    <citation type="submission" date="2019-07" db="EMBL/GenBank/DDBJ databases">
        <title>Microbispora hainanensis DSM 45428.</title>
        <authorList>
            <person name="Thawai C."/>
        </authorList>
    </citation>
    <scope>NUCLEOTIDE SEQUENCE [LARGE SCALE GENOMIC DNA]</scope>
    <source>
        <strain evidence="10 11">DSM 45428</strain>
    </source>
</reference>
<proteinExistence type="predicted"/>
<dbReference type="Gene3D" id="3.30.2010.10">
    <property type="entry name" value="Metalloproteases ('zincins'), catalytic domain"/>
    <property type="match status" value="1"/>
</dbReference>
<evidence type="ECO:0000256" key="2">
    <source>
        <dbReference type="ARBA" id="ARBA00022670"/>
    </source>
</evidence>
<keyword evidence="2 10" id="KW-0645">Protease</keyword>
<dbReference type="InterPro" id="IPR001915">
    <property type="entry name" value="Peptidase_M48"/>
</dbReference>
<dbReference type="GO" id="GO:0046872">
    <property type="term" value="F:metal ion binding"/>
    <property type="evidence" value="ECO:0007669"/>
    <property type="project" value="UniProtKB-KW"/>
</dbReference>
<evidence type="ECO:0000259" key="9">
    <source>
        <dbReference type="Pfam" id="PF01435"/>
    </source>
</evidence>
<keyword evidence="8" id="KW-1133">Transmembrane helix</keyword>
<keyword evidence="5" id="KW-0862">Zinc</keyword>
<keyword evidence="8" id="KW-0812">Transmembrane</keyword>
<feature type="transmembrane region" description="Helical" evidence="8">
    <location>
        <begin position="772"/>
        <end position="794"/>
    </location>
</feature>
<feature type="transmembrane region" description="Helical" evidence="8">
    <location>
        <begin position="645"/>
        <end position="667"/>
    </location>
</feature>
<evidence type="ECO:0000256" key="1">
    <source>
        <dbReference type="ARBA" id="ARBA00001947"/>
    </source>
</evidence>
<evidence type="ECO:0000256" key="8">
    <source>
        <dbReference type="SAM" id="Phobius"/>
    </source>
</evidence>
<evidence type="ECO:0000256" key="7">
    <source>
        <dbReference type="SAM" id="MobiDB-lite"/>
    </source>
</evidence>